<evidence type="ECO:0000313" key="2">
    <source>
        <dbReference type="EMBL" id="ODQ93305.1"/>
    </source>
</evidence>
<sequence length="83" mass="8672">MMFKPIAGLAVAAGALSIALAPVAQAAQTRAQPVAHQQIEPAPMTCTSTRASSVCVSPGNAQINDAPPFVDNFPMYGFFPWIL</sequence>
<feature type="signal peptide" evidence="1">
    <location>
        <begin position="1"/>
        <end position="26"/>
    </location>
</feature>
<evidence type="ECO:0008006" key="4">
    <source>
        <dbReference type="Google" id="ProtNLM"/>
    </source>
</evidence>
<protein>
    <recommendedName>
        <fullName evidence="4">Keratin associated protein</fullName>
    </recommendedName>
</protein>
<gene>
    <name evidence="2" type="ORF">BHQ17_13620</name>
</gene>
<keyword evidence="3" id="KW-1185">Reference proteome</keyword>
<name>A0A1E3RTR7_9MYCO</name>
<dbReference type="AlphaFoldDB" id="A0A1E3RTR7"/>
<evidence type="ECO:0000313" key="3">
    <source>
        <dbReference type="Proteomes" id="UP000094243"/>
    </source>
</evidence>
<dbReference type="OrthoDB" id="4641251at2"/>
<dbReference type="EMBL" id="MIGZ01000071">
    <property type="protein sequence ID" value="ODQ93305.1"/>
    <property type="molecule type" value="Genomic_DNA"/>
</dbReference>
<comment type="caution">
    <text evidence="2">The sequence shown here is derived from an EMBL/GenBank/DDBJ whole genome shotgun (WGS) entry which is preliminary data.</text>
</comment>
<organism evidence="2 3">
    <name type="scientific">Mycolicibacterium holsaticum</name>
    <dbReference type="NCBI Taxonomy" id="152142"/>
    <lineage>
        <taxon>Bacteria</taxon>
        <taxon>Bacillati</taxon>
        <taxon>Actinomycetota</taxon>
        <taxon>Actinomycetes</taxon>
        <taxon>Mycobacteriales</taxon>
        <taxon>Mycobacteriaceae</taxon>
        <taxon>Mycolicibacterium</taxon>
    </lineage>
</organism>
<evidence type="ECO:0000256" key="1">
    <source>
        <dbReference type="SAM" id="SignalP"/>
    </source>
</evidence>
<dbReference type="RefSeq" id="WP_069405723.1">
    <property type="nucleotide sequence ID" value="NZ_MIGZ01000071.1"/>
</dbReference>
<reference evidence="3" key="1">
    <citation type="submission" date="2016-09" db="EMBL/GenBank/DDBJ databases">
        <authorList>
            <person name="Greninger A.L."/>
            <person name="Jerome K.R."/>
            <person name="Mcnair B."/>
            <person name="Wallis C."/>
            <person name="Fang F."/>
        </authorList>
    </citation>
    <scope>NUCLEOTIDE SEQUENCE [LARGE SCALE GENOMIC DNA]</scope>
    <source>
        <strain evidence="3">M7</strain>
    </source>
</reference>
<keyword evidence="1" id="KW-0732">Signal</keyword>
<accession>A0A1E3RTR7</accession>
<proteinExistence type="predicted"/>
<feature type="chain" id="PRO_5009135156" description="Keratin associated protein" evidence="1">
    <location>
        <begin position="27"/>
        <end position="83"/>
    </location>
</feature>
<dbReference type="Proteomes" id="UP000094243">
    <property type="component" value="Unassembled WGS sequence"/>
</dbReference>